<dbReference type="GO" id="GO:0006357">
    <property type="term" value="P:regulation of transcription by RNA polymerase II"/>
    <property type="evidence" value="ECO:0007669"/>
    <property type="project" value="TreeGrafter"/>
</dbReference>
<proteinExistence type="predicted"/>
<dbReference type="EnsemblMetazoa" id="GBRI019742-RA">
    <property type="protein sequence ID" value="GBRI019742-PA"/>
    <property type="gene ID" value="GBRI019742"/>
</dbReference>
<feature type="region of interest" description="Disordered" evidence="3">
    <location>
        <begin position="98"/>
        <end position="117"/>
    </location>
</feature>
<organism evidence="6 7">
    <name type="scientific">Glossina brevipalpis</name>
    <dbReference type="NCBI Taxonomy" id="37001"/>
    <lineage>
        <taxon>Eukaryota</taxon>
        <taxon>Metazoa</taxon>
        <taxon>Ecdysozoa</taxon>
        <taxon>Arthropoda</taxon>
        <taxon>Hexapoda</taxon>
        <taxon>Insecta</taxon>
        <taxon>Pterygota</taxon>
        <taxon>Neoptera</taxon>
        <taxon>Endopterygota</taxon>
        <taxon>Diptera</taxon>
        <taxon>Brachycera</taxon>
        <taxon>Muscomorpha</taxon>
        <taxon>Hippoboscoidea</taxon>
        <taxon>Glossinidae</taxon>
        <taxon>Glossina</taxon>
    </lineage>
</organism>
<dbReference type="PROSITE" id="PS51031">
    <property type="entry name" value="BESS"/>
    <property type="match status" value="1"/>
</dbReference>
<dbReference type="PANTHER" id="PTHR12243">
    <property type="entry name" value="MADF DOMAIN TRANSCRIPTION FACTOR"/>
    <property type="match status" value="1"/>
</dbReference>
<name>A0A1A9WHC5_9MUSC</name>
<dbReference type="PANTHER" id="PTHR12243:SF64">
    <property type="entry name" value="DORSAL INTERACTING PROTEIN 3-RELATED"/>
    <property type="match status" value="1"/>
</dbReference>
<keyword evidence="2" id="KW-0175">Coiled coil</keyword>
<dbReference type="GO" id="GO:0005667">
    <property type="term" value="C:transcription regulator complex"/>
    <property type="evidence" value="ECO:0007669"/>
    <property type="project" value="TreeGrafter"/>
</dbReference>
<evidence type="ECO:0000256" key="1">
    <source>
        <dbReference type="PROSITE-ProRule" id="PRU00371"/>
    </source>
</evidence>
<feature type="domain" description="MADF" evidence="4">
    <location>
        <begin position="9"/>
        <end position="95"/>
    </location>
</feature>
<dbReference type="InterPro" id="IPR006578">
    <property type="entry name" value="MADF-dom"/>
</dbReference>
<reference evidence="7" key="1">
    <citation type="submission" date="2014-03" db="EMBL/GenBank/DDBJ databases">
        <authorList>
            <person name="Aksoy S."/>
            <person name="Warren W."/>
            <person name="Wilson R.K."/>
        </authorList>
    </citation>
    <scope>NUCLEOTIDE SEQUENCE [LARGE SCALE GENOMIC DNA]</scope>
    <source>
        <strain evidence="7">IAEA</strain>
    </source>
</reference>
<dbReference type="GO" id="GO:0005634">
    <property type="term" value="C:nucleus"/>
    <property type="evidence" value="ECO:0007669"/>
    <property type="project" value="UniProtKB-SubCell"/>
</dbReference>
<evidence type="ECO:0000259" key="5">
    <source>
        <dbReference type="PROSITE" id="PS51031"/>
    </source>
</evidence>
<evidence type="ECO:0000259" key="4">
    <source>
        <dbReference type="PROSITE" id="PS51029"/>
    </source>
</evidence>
<accession>A0A1A9WHC5</accession>
<dbReference type="STRING" id="37001.A0A1A9WHC5"/>
<dbReference type="Proteomes" id="UP000091820">
    <property type="component" value="Unassembled WGS sequence"/>
</dbReference>
<comment type="subcellular location">
    <subcellularLocation>
        <location evidence="1">Nucleus</location>
    </subcellularLocation>
</comment>
<protein>
    <recommendedName>
        <fullName evidence="8">MADF domain-containing protein</fullName>
    </recommendedName>
</protein>
<evidence type="ECO:0000313" key="7">
    <source>
        <dbReference type="Proteomes" id="UP000091820"/>
    </source>
</evidence>
<dbReference type="Pfam" id="PF10545">
    <property type="entry name" value="MADF_DNA_bdg"/>
    <property type="match status" value="1"/>
</dbReference>
<dbReference type="Pfam" id="PF02944">
    <property type="entry name" value="BESS"/>
    <property type="match status" value="1"/>
</dbReference>
<evidence type="ECO:0000256" key="3">
    <source>
        <dbReference type="SAM" id="MobiDB-lite"/>
    </source>
</evidence>
<reference evidence="6" key="2">
    <citation type="submission" date="2020-05" db="UniProtKB">
        <authorList>
            <consortium name="EnsemblMetazoa"/>
        </authorList>
    </citation>
    <scope>IDENTIFICATION</scope>
    <source>
        <strain evidence="6">IAEA</strain>
    </source>
</reference>
<feature type="domain" description="BESS" evidence="5">
    <location>
        <begin position="242"/>
        <end position="281"/>
    </location>
</feature>
<dbReference type="VEuPathDB" id="VectorBase:GBRI019742"/>
<evidence type="ECO:0000313" key="6">
    <source>
        <dbReference type="EnsemblMetazoa" id="GBRI019742-PA"/>
    </source>
</evidence>
<keyword evidence="7" id="KW-1185">Reference proteome</keyword>
<evidence type="ECO:0008006" key="8">
    <source>
        <dbReference type="Google" id="ProtNLM"/>
    </source>
</evidence>
<dbReference type="InterPro" id="IPR004210">
    <property type="entry name" value="BESS_motif"/>
</dbReference>
<dbReference type="PROSITE" id="PS51029">
    <property type="entry name" value="MADF"/>
    <property type="match status" value="1"/>
</dbReference>
<feature type="coiled-coil region" evidence="2">
    <location>
        <begin position="42"/>
        <end position="73"/>
    </location>
</feature>
<dbReference type="AlphaFoldDB" id="A0A1A9WHC5"/>
<dbReference type="GO" id="GO:0003677">
    <property type="term" value="F:DNA binding"/>
    <property type="evidence" value="ECO:0007669"/>
    <property type="project" value="InterPro"/>
</dbReference>
<keyword evidence="1" id="KW-0539">Nucleus</keyword>
<dbReference type="InterPro" id="IPR039353">
    <property type="entry name" value="TF_Adf1"/>
</dbReference>
<sequence length="319" mass="37135">MSNNMDVLRLIAEVKKRPALWDNRYGENKGRGSLNHLWWQVAEALNVEVEQCKRKWKNLRDAYRAEIRRMLRRKGNYKCKWIYFELMSFIDGKARRRHSNDQSSLHLENNSSSLDNNGYDPEFHSFYDIKMEPQHNVDDDIEAVEADDDDTANDILFEEFQTVATPQAARRLSATISHQNPLERNAQNNTLNSVNEDQCRCSTSERSHKQVHFLENLEKEEQKLIQSTRQDITRAQGVSHVGDGDYNFLVSFLPQMKKMSEYQNLQFRAKMCELVLNIMAPTNMDVKKSDYVGNSVASFYIKQGDKTFDNPTSSTSVFK</sequence>
<feature type="compositionally biased region" description="Low complexity" evidence="3">
    <location>
        <begin position="103"/>
        <end position="117"/>
    </location>
</feature>
<dbReference type="SMART" id="SM00595">
    <property type="entry name" value="MADF"/>
    <property type="match status" value="1"/>
</dbReference>
<evidence type="ECO:0000256" key="2">
    <source>
        <dbReference type="SAM" id="Coils"/>
    </source>
</evidence>